<comment type="caution">
    <text evidence="1">The sequence shown here is derived from an EMBL/GenBank/DDBJ whole genome shotgun (WGS) entry which is preliminary data.</text>
</comment>
<dbReference type="Proteomes" id="UP000319213">
    <property type="component" value="Unassembled WGS sequence"/>
</dbReference>
<dbReference type="EMBL" id="VFPQ01000001">
    <property type="protein sequence ID" value="TQM74215.1"/>
    <property type="molecule type" value="Genomic_DNA"/>
</dbReference>
<dbReference type="OrthoDB" id="5185290at2"/>
<evidence type="ECO:0000313" key="2">
    <source>
        <dbReference type="Proteomes" id="UP000319213"/>
    </source>
</evidence>
<reference evidence="1 2" key="1">
    <citation type="submission" date="2019-06" db="EMBL/GenBank/DDBJ databases">
        <title>Sequencing the genomes of 1000 actinobacteria strains.</title>
        <authorList>
            <person name="Klenk H.-P."/>
        </authorList>
    </citation>
    <scope>NUCLEOTIDE SEQUENCE [LARGE SCALE GENOMIC DNA]</scope>
    <source>
        <strain evidence="1 2">DSM 43186</strain>
    </source>
</reference>
<protein>
    <submittedName>
        <fullName evidence="1">Uncharacterized protein</fullName>
    </submittedName>
</protein>
<sequence>MARDMSAPAVLRLARDLGVVPSNAEVTRRGGVNWVSGELEYFGWVMKRVPGRLTWGLNVGDAKFGPLMSEYGRMVVWIRGPRDEFPVPKRPDDHLIEWLQEGLGKAKEFVADRKDLCVLFASPEDVWRGDLYAWLPPSNYPARLVKALVLARDIGNPEMEAQVMGRLRRERKVDPRTGELTDVMTEARSWARQFSAVLGFDIPLQ</sequence>
<dbReference type="AlphaFoldDB" id="A0A543IUH0"/>
<evidence type="ECO:0000313" key="1">
    <source>
        <dbReference type="EMBL" id="TQM74215.1"/>
    </source>
</evidence>
<name>A0A543IUH0_9ACTN</name>
<organism evidence="1 2">
    <name type="scientific">Thermopolyspora flexuosa</name>
    <dbReference type="NCBI Taxonomy" id="103836"/>
    <lineage>
        <taxon>Bacteria</taxon>
        <taxon>Bacillati</taxon>
        <taxon>Actinomycetota</taxon>
        <taxon>Actinomycetes</taxon>
        <taxon>Streptosporangiales</taxon>
        <taxon>Streptosporangiaceae</taxon>
        <taxon>Thermopolyspora</taxon>
    </lineage>
</organism>
<gene>
    <name evidence="1" type="ORF">FHX40_0880</name>
</gene>
<proteinExistence type="predicted"/>
<keyword evidence="2" id="KW-1185">Reference proteome</keyword>
<accession>A0A543IUH0</accession>
<dbReference type="RefSeq" id="WP_142258417.1">
    <property type="nucleotide sequence ID" value="NZ_BMPV01000006.1"/>
</dbReference>